<dbReference type="Gene3D" id="3.10.450.30">
    <property type="entry name" value="Microbial ribonucleases"/>
    <property type="match status" value="1"/>
</dbReference>
<dbReference type="InterPro" id="IPR016191">
    <property type="entry name" value="Ribonuclease/ribotoxin"/>
</dbReference>
<evidence type="ECO:0000256" key="1">
    <source>
        <dbReference type="ARBA" id="ARBA00022722"/>
    </source>
</evidence>
<organism evidence="4 5">
    <name type="scientific">Monosporascus ibericus</name>
    <dbReference type="NCBI Taxonomy" id="155417"/>
    <lineage>
        <taxon>Eukaryota</taxon>
        <taxon>Fungi</taxon>
        <taxon>Dikarya</taxon>
        <taxon>Ascomycota</taxon>
        <taxon>Pezizomycotina</taxon>
        <taxon>Sordariomycetes</taxon>
        <taxon>Xylariomycetidae</taxon>
        <taxon>Xylariales</taxon>
        <taxon>Xylariales incertae sedis</taxon>
        <taxon>Monosporascus</taxon>
    </lineage>
</organism>
<proteinExistence type="predicted"/>
<dbReference type="SUPFAM" id="SSF53933">
    <property type="entry name" value="Microbial ribonucleases"/>
    <property type="match status" value="1"/>
</dbReference>
<reference evidence="4 5" key="1">
    <citation type="submission" date="2018-06" db="EMBL/GenBank/DDBJ databases">
        <title>Complete Genomes of Monosporascus.</title>
        <authorList>
            <person name="Robinson A.J."/>
            <person name="Natvig D.O."/>
        </authorList>
    </citation>
    <scope>NUCLEOTIDE SEQUENCE [LARGE SCALE GENOMIC DNA]</scope>
    <source>
        <strain evidence="4 5">CBS 110550</strain>
    </source>
</reference>
<evidence type="ECO:0000256" key="2">
    <source>
        <dbReference type="ARBA" id="ARBA00022801"/>
    </source>
</evidence>
<feature type="chain" id="PRO_5020604147" evidence="3">
    <location>
        <begin position="17"/>
        <end position="313"/>
    </location>
</feature>
<dbReference type="OrthoDB" id="3857075at2759"/>
<evidence type="ECO:0000256" key="3">
    <source>
        <dbReference type="SAM" id="SignalP"/>
    </source>
</evidence>
<dbReference type="GO" id="GO:0016787">
    <property type="term" value="F:hydrolase activity"/>
    <property type="evidence" value="ECO:0007669"/>
    <property type="project" value="UniProtKB-KW"/>
</dbReference>
<name>A0A4Q4STT6_9PEZI</name>
<feature type="signal peptide" evidence="3">
    <location>
        <begin position="1"/>
        <end position="16"/>
    </location>
</feature>
<keyword evidence="3" id="KW-0732">Signal</keyword>
<evidence type="ECO:0000313" key="5">
    <source>
        <dbReference type="Proteomes" id="UP000293360"/>
    </source>
</evidence>
<dbReference type="GO" id="GO:0003723">
    <property type="term" value="F:RNA binding"/>
    <property type="evidence" value="ECO:0007669"/>
    <property type="project" value="InterPro"/>
</dbReference>
<evidence type="ECO:0000313" key="4">
    <source>
        <dbReference type="EMBL" id="RYO80486.1"/>
    </source>
</evidence>
<keyword evidence="5" id="KW-1185">Reference proteome</keyword>
<dbReference type="EMBL" id="QJNU01001046">
    <property type="protein sequence ID" value="RYO80486.1"/>
    <property type="molecule type" value="Genomic_DNA"/>
</dbReference>
<gene>
    <name evidence="4" type="ORF">DL764_009891</name>
</gene>
<keyword evidence="2" id="KW-0378">Hydrolase</keyword>
<accession>A0A4Q4STT6</accession>
<sequence length="313" mass="34907">MKFLVPLLTTLSCVCALVISLLDHLPAEIDAYTPKSYDIGSPVHRMEGGSEYVMTLATNRDTAITPTARHERRQDADLYGHDTLPSRNHIKDLTDFANLKARDFSADSPSSEGISRDEIDDAIARYNADHPTNQIPHLVYCFYPLNVPVTPTVYHDRDLWAALQEGNRLRQEDIFRRPRFSGVYYPHIVIFSDTETRTHVRRLDLGHVRGEPFMFPLQMDGHLFQGESAPGSDRVIFDEEGVYLGALTFRGGNWLWCIPVILPAGVSLPPVPDGSSSARGFPGVDEALMREPLPTQLGWIDARDPMGGGSHLG</sequence>
<dbReference type="AlphaFoldDB" id="A0A4Q4STT6"/>
<dbReference type="GO" id="GO:0004540">
    <property type="term" value="F:RNA nuclease activity"/>
    <property type="evidence" value="ECO:0007669"/>
    <property type="project" value="InterPro"/>
</dbReference>
<comment type="caution">
    <text evidence="4">The sequence shown here is derived from an EMBL/GenBank/DDBJ whole genome shotgun (WGS) entry which is preliminary data.</text>
</comment>
<keyword evidence="1" id="KW-0540">Nuclease</keyword>
<protein>
    <submittedName>
        <fullName evidence="4">Uncharacterized protein</fullName>
    </submittedName>
</protein>
<dbReference type="Proteomes" id="UP000293360">
    <property type="component" value="Unassembled WGS sequence"/>
</dbReference>